<organism evidence="1 2">
    <name type="scientific">Brassica cretica</name>
    <name type="common">Mustard</name>
    <dbReference type="NCBI Taxonomy" id="69181"/>
    <lineage>
        <taxon>Eukaryota</taxon>
        <taxon>Viridiplantae</taxon>
        <taxon>Streptophyta</taxon>
        <taxon>Embryophyta</taxon>
        <taxon>Tracheophyta</taxon>
        <taxon>Spermatophyta</taxon>
        <taxon>Magnoliopsida</taxon>
        <taxon>eudicotyledons</taxon>
        <taxon>Gunneridae</taxon>
        <taxon>Pentapetalae</taxon>
        <taxon>rosids</taxon>
        <taxon>malvids</taxon>
        <taxon>Brassicales</taxon>
        <taxon>Brassicaceae</taxon>
        <taxon>Brassiceae</taxon>
        <taxon>Brassica</taxon>
    </lineage>
</organism>
<accession>A0ABQ7CP49</accession>
<comment type="caution">
    <text evidence="1">The sequence shown here is derived from an EMBL/GenBank/DDBJ whole genome shotgun (WGS) entry which is preliminary data.</text>
</comment>
<protein>
    <recommendedName>
        <fullName evidence="3">PLAT domain-containing protein</fullName>
    </recommendedName>
</protein>
<gene>
    <name evidence="1" type="ORF">DY000_02012249</name>
</gene>
<sequence length="391" mass="44738">MRDHDRDLQAQAELLGGGRFHGVSWRDRGLYTRDIESNDLVNHIGGVFRYFIVDVMDPGSTPDGYHELVFCNKWVSKPPQVVSEHRLIDSWSPRLEEERHMKKLPSETEETRKGFHGVLGLSLHGISVADGVLIYVVISARGYSLVSVKGVAEGFKDIDLCGVRLNRLRCQIEIDLGWKHVCFGFPAWDSVVVCFGFSEHMRGRTNGSTGYHGSRVVIKVLQELQVSIDISWKLWRRRISRFVVTITTTTASETEEEMFIEDDLKARGGFRKFLTVRRKPEWSPSQCGRNRLYLHEEATRSRTKCVKAYTRVCWNKWLFVVTACSSFSKVVRNRVEQVVTTGCNPEEKGYETTVINTSSRSRKSLPQLVEACVSYTLEESSRMFESEIPDE</sequence>
<evidence type="ECO:0008006" key="3">
    <source>
        <dbReference type="Google" id="ProtNLM"/>
    </source>
</evidence>
<reference evidence="1 2" key="1">
    <citation type="journal article" date="2020" name="BMC Genomics">
        <title>Intraspecific diversification of the crop wild relative Brassica cretica Lam. using demographic model selection.</title>
        <authorList>
            <person name="Kioukis A."/>
            <person name="Michalopoulou V.A."/>
            <person name="Briers L."/>
            <person name="Pirintsos S."/>
            <person name="Studholme D.J."/>
            <person name="Pavlidis P."/>
            <person name="Sarris P.F."/>
        </authorList>
    </citation>
    <scope>NUCLEOTIDE SEQUENCE [LARGE SCALE GENOMIC DNA]</scope>
    <source>
        <strain evidence="2">cv. PFS-1207/04</strain>
    </source>
</reference>
<keyword evidence="2" id="KW-1185">Reference proteome</keyword>
<evidence type="ECO:0000313" key="2">
    <source>
        <dbReference type="Proteomes" id="UP000266723"/>
    </source>
</evidence>
<proteinExistence type="predicted"/>
<dbReference type="Proteomes" id="UP000266723">
    <property type="component" value="Unassembled WGS sequence"/>
</dbReference>
<evidence type="ECO:0000313" key="1">
    <source>
        <dbReference type="EMBL" id="KAF3561636.1"/>
    </source>
</evidence>
<name>A0ABQ7CP49_BRACR</name>
<dbReference type="EMBL" id="QGKV02000759">
    <property type="protein sequence ID" value="KAF3561636.1"/>
    <property type="molecule type" value="Genomic_DNA"/>
</dbReference>